<dbReference type="GO" id="GO:0001716">
    <property type="term" value="F:L-amino-acid oxidase activity"/>
    <property type="evidence" value="ECO:0007669"/>
    <property type="project" value="TreeGrafter"/>
</dbReference>
<dbReference type="Pfam" id="PF01593">
    <property type="entry name" value="Amino_oxidase"/>
    <property type="match status" value="1"/>
</dbReference>
<dbReference type="Gene3D" id="3.90.660.10">
    <property type="match status" value="1"/>
</dbReference>
<protein>
    <submittedName>
        <fullName evidence="3">L-amino acid oxidase</fullName>
    </submittedName>
</protein>
<evidence type="ECO:0000256" key="1">
    <source>
        <dbReference type="SAM" id="SignalP"/>
    </source>
</evidence>
<sequence>MQRSLLALLASQALCAASSSLPIRLETRSELSSRLANVHVIFNEVVEGALTYTYGSCSSLELRDAHHTVGRSTDATTSRLVWIMPENADSAGCLSAWDNVGKLVGRSEPQHFKLRRRSLEERALNSIEMSNATGIDTWGPWFNGVELLESKNLSSVDVETAKSKQIAIVGAGMSGLMTYLVLSQSGFTNISILEAAQRLGGRVHTEYLSGGPFNYSYQEMGPMRFPETVVYSNETYNITDHRLVFQLAAEMNKINGNNKNLSVDFIPWHQASENGLYYHNGIKLDNGLPPTLAQIEADPSLAVASVENPSTTALEEQVNMYRANETLMIELAENMFKTHSEFIREGLNGLGGDQFSEFAFMVNYLGASLNDTDVVSGGAFGSSFWDDLYEGMYFEAATWKTIDGGLSRLPLSFHPLVDNITSMNTKVQRVEFIEEEQKVKLQWKNDYTDSTFQNATYDYAVMALPFSIVKKMRLPSMPATITNAISNLPFESACKVALEFQTRFWEHYENPIYGGCSTSTDIPGVGSICYPSYNINGTGPASMLASYISGDWGVRWVSTPEAEHVQYIIDAMAEIHGDVVYEQYTGNYNRRCWALDPYEGGSWASPLIGQHQLYIPEYFKTYNNMIFVGEQTSYTHAWIASALESGIRGAVQLMLEEGLVDEAKVAVEKWMARWIEV</sequence>
<feature type="signal peptide" evidence="1">
    <location>
        <begin position="1"/>
        <end position="20"/>
    </location>
</feature>
<dbReference type="InParanoid" id="A0A1Y2EJ48"/>
<comment type="caution">
    <text evidence="3">The sequence shown here is derived from an EMBL/GenBank/DDBJ whole genome shotgun (WGS) entry which is preliminary data.</text>
</comment>
<dbReference type="EMBL" id="MCFJ01000001">
    <property type="protein sequence ID" value="ORY71487.1"/>
    <property type="molecule type" value="Genomic_DNA"/>
</dbReference>
<feature type="chain" id="PRO_5013164001" evidence="1">
    <location>
        <begin position="21"/>
        <end position="677"/>
    </location>
</feature>
<organism evidence="3 4">
    <name type="scientific">Pseudomassariella vexata</name>
    <dbReference type="NCBI Taxonomy" id="1141098"/>
    <lineage>
        <taxon>Eukaryota</taxon>
        <taxon>Fungi</taxon>
        <taxon>Dikarya</taxon>
        <taxon>Ascomycota</taxon>
        <taxon>Pezizomycotina</taxon>
        <taxon>Sordariomycetes</taxon>
        <taxon>Xylariomycetidae</taxon>
        <taxon>Amphisphaeriales</taxon>
        <taxon>Pseudomassariaceae</taxon>
        <taxon>Pseudomassariella</taxon>
    </lineage>
</organism>
<dbReference type="GeneID" id="63774065"/>
<dbReference type="SUPFAM" id="SSF54373">
    <property type="entry name" value="FAD-linked reductases, C-terminal domain"/>
    <property type="match status" value="1"/>
</dbReference>
<reference evidence="3 4" key="1">
    <citation type="submission" date="2016-07" db="EMBL/GenBank/DDBJ databases">
        <title>Pervasive Adenine N6-methylation of Active Genes in Fungi.</title>
        <authorList>
            <consortium name="DOE Joint Genome Institute"/>
            <person name="Mondo S.J."/>
            <person name="Dannebaum R.O."/>
            <person name="Kuo R.C."/>
            <person name="Labutti K."/>
            <person name="Haridas S."/>
            <person name="Kuo A."/>
            <person name="Salamov A."/>
            <person name="Ahrendt S.R."/>
            <person name="Lipzen A."/>
            <person name="Sullivan W."/>
            <person name="Andreopoulos W.B."/>
            <person name="Clum A."/>
            <person name="Lindquist E."/>
            <person name="Daum C."/>
            <person name="Ramamoorthy G.K."/>
            <person name="Gryganskyi A."/>
            <person name="Culley D."/>
            <person name="Magnuson J.K."/>
            <person name="James T.Y."/>
            <person name="O'Malley M.A."/>
            <person name="Stajich J.E."/>
            <person name="Spatafora J.W."/>
            <person name="Visel A."/>
            <person name="Grigoriev I.V."/>
        </authorList>
    </citation>
    <scope>NUCLEOTIDE SEQUENCE [LARGE SCALE GENOMIC DNA]</scope>
    <source>
        <strain evidence="3 4">CBS 129021</strain>
    </source>
</reference>
<dbReference type="PANTHER" id="PTHR10742:SF382">
    <property type="entry name" value="AMINE OXIDASE DOMAIN-CONTAINING PROTEIN"/>
    <property type="match status" value="1"/>
</dbReference>
<dbReference type="InterPro" id="IPR050281">
    <property type="entry name" value="Flavin_monoamine_oxidase"/>
</dbReference>
<dbReference type="PANTHER" id="PTHR10742">
    <property type="entry name" value="FLAVIN MONOAMINE OXIDASE"/>
    <property type="match status" value="1"/>
</dbReference>
<dbReference type="Gene3D" id="3.50.50.60">
    <property type="entry name" value="FAD/NAD(P)-binding domain"/>
    <property type="match status" value="1"/>
</dbReference>
<evidence type="ECO:0000313" key="4">
    <source>
        <dbReference type="Proteomes" id="UP000193689"/>
    </source>
</evidence>
<evidence type="ECO:0000313" key="3">
    <source>
        <dbReference type="EMBL" id="ORY71487.1"/>
    </source>
</evidence>
<gene>
    <name evidence="3" type="ORF">BCR38DRAFT_404570</name>
</gene>
<keyword evidence="4" id="KW-1185">Reference proteome</keyword>
<dbReference type="Proteomes" id="UP000193689">
    <property type="component" value="Unassembled WGS sequence"/>
</dbReference>
<dbReference type="STRING" id="1141098.A0A1Y2EJ48"/>
<dbReference type="Gene3D" id="1.20.1440.240">
    <property type="match status" value="1"/>
</dbReference>
<name>A0A1Y2EJ48_9PEZI</name>
<evidence type="ECO:0000259" key="2">
    <source>
        <dbReference type="Pfam" id="PF01593"/>
    </source>
</evidence>
<dbReference type="AlphaFoldDB" id="A0A1Y2EJ48"/>
<feature type="domain" description="Amine oxidase" evidence="2">
    <location>
        <begin position="173"/>
        <end position="653"/>
    </location>
</feature>
<dbReference type="RefSeq" id="XP_040721079.1">
    <property type="nucleotide sequence ID" value="XM_040857853.1"/>
</dbReference>
<dbReference type="SUPFAM" id="SSF51905">
    <property type="entry name" value="FAD/NAD(P)-binding domain"/>
    <property type="match status" value="1"/>
</dbReference>
<proteinExistence type="predicted"/>
<dbReference type="GO" id="GO:0009063">
    <property type="term" value="P:amino acid catabolic process"/>
    <property type="evidence" value="ECO:0007669"/>
    <property type="project" value="TreeGrafter"/>
</dbReference>
<accession>A0A1Y2EJ48</accession>
<dbReference type="InterPro" id="IPR002937">
    <property type="entry name" value="Amino_oxidase"/>
</dbReference>
<dbReference type="OrthoDB" id="7777654at2759"/>
<keyword evidence="1" id="KW-0732">Signal</keyword>
<dbReference type="InterPro" id="IPR036188">
    <property type="entry name" value="FAD/NAD-bd_sf"/>
</dbReference>